<gene>
    <name evidence="5" type="primary">dprA</name>
    <name evidence="5" type="ORF">ACFO1S_28810</name>
</gene>
<dbReference type="SUPFAM" id="SSF102405">
    <property type="entry name" value="MCP/YpsA-like"/>
    <property type="match status" value="1"/>
</dbReference>
<sequence>MSEQEREGKSKASVRAVSRAEARETGMPRDVLIALHETEGVGRVSIAAILLYGVMKGKGALRHSRDFLAGDWRDMGLSPRQAFAIEANLRSEAKALRELRPNKDKTAVVTYLDEGYPEMLTHISDPPWVLYCIGRRELFEHPAIAIVGTRMATGYGRKAAETIAAGCSRRMTVVSGLARGIDAAAHASAVSAACGTIAVLAGPVDRCYPPENQALYREIAARGLIVSESPPGTALRPGLFPLRNRIIAGLSYGVVVVEAARRSGALITADLALGYNRDVFVVPGQVTSPRSQGALEYFRKGAHPALDATDIFAAYEHRLPAASLAGQAEERLTEPLESTENLTREESRIYDFLMDGPSSVDDLAALSGMTFGHLHSVLLSLLLKQRIQQLPGSVYYVL</sequence>
<name>A0ABV8SJF4_9BACL</name>
<dbReference type="PANTHER" id="PTHR43022">
    <property type="entry name" value="PROTEIN SMF"/>
    <property type="match status" value="1"/>
</dbReference>
<dbReference type="InterPro" id="IPR041614">
    <property type="entry name" value="DprA_WH"/>
</dbReference>
<dbReference type="RefSeq" id="WP_378128053.1">
    <property type="nucleotide sequence ID" value="NZ_JBHSED010000074.1"/>
</dbReference>
<evidence type="ECO:0000259" key="4">
    <source>
        <dbReference type="Pfam" id="PF17782"/>
    </source>
</evidence>
<dbReference type="InterPro" id="IPR057666">
    <property type="entry name" value="DrpA_SLOG"/>
</dbReference>
<comment type="caution">
    <text evidence="5">The sequence shown here is derived from an EMBL/GenBank/DDBJ whole genome shotgun (WGS) entry which is preliminary data.</text>
</comment>
<dbReference type="Gene3D" id="3.40.50.450">
    <property type="match status" value="1"/>
</dbReference>
<evidence type="ECO:0000256" key="2">
    <source>
        <dbReference type="SAM" id="MobiDB-lite"/>
    </source>
</evidence>
<dbReference type="Pfam" id="PF02481">
    <property type="entry name" value="DNA_processg_A"/>
    <property type="match status" value="1"/>
</dbReference>
<feature type="domain" description="DprA winged helix" evidence="4">
    <location>
        <begin position="337"/>
        <end position="392"/>
    </location>
</feature>
<dbReference type="PANTHER" id="PTHR43022:SF1">
    <property type="entry name" value="PROTEIN SMF"/>
    <property type="match status" value="1"/>
</dbReference>
<reference evidence="6" key="1">
    <citation type="journal article" date="2019" name="Int. J. Syst. Evol. Microbiol.">
        <title>The Global Catalogue of Microorganisms (GCM) 10K type strain sequencing project: providing services to taxonomists for standard genome sequencing and annotation.</title>
        <authorList>
            <consortium name="The Broad Institute Genomics Platform"/>
            <consortium name="The Broad Institute Genome Sequencing Center for Infectious Disease"/>
            <person name="Wu L."/>
            <person name="Ma J."/>
        </authorList>
    </citation>
    <scope>NUCLEOTIDE SEQUENCE [LARGE SCALE GENOMIC DNA]</scope>
    <source>
        <strain evidence="6">CGMCC 4.1641</strain>
    </source>
</reference>
<accession>A0ABV8SJF4</accession>
<feature type="domain" description="Smf/DprA SLOG" evidence="3">
    <location>
        <begin position="108"/>
        <end position="314"/>
    </location>
</feature>
<comment type="similarity">
    <text evidence="1">Belongs to the DprA/Smf family.</text>
</comment>
<dbReference type="InterPro" id="IPR003488">
    <property type="entry name" value="DprA"/>
</dbReference>
<evidence type="ECO:0000256" key="1">
    <source>
        <dbReference type="ARBA" id="ARBA00006525"/>
    </source>
</evidence>
<protein>
    <submittedName>
        <fullName evidence="5">DNA-processing protein DprA</fullName>
    </submittedName>
</protein>
<evidence type="ECO:0000313" key="6">
    <source>
        <dbReference type="Proteomes" id="UP001595755"/>
    </source>
</evidence>
<dbReference type="Pfam" id="PF17782">
    <property type="entry name" value="WHD_DprA"/>
    <property type="match status" value="1"/>
</dbReference>
<dbReference type="Gene3D" id="1.10.10.10">
    <property type="entry name" value="Winged helix-like DNA-binding domain superfamily/Winged helix DNA-binding domain"/>
    <property type="match status" value="1"/>
</dbReference>
<organism evidence="5 6">
    <name type="scientific">Cohnella boryungensis</name>
    <dbReference type="NCBI Taxonomy" id="768479"/>
    <lineage>
        <taxon>Bacteria</taxon>
        <taxon>Bacillati</taxon>
        <taxon>Bacillota</taxon>
        <taxon>Bacilli</taxon>
        <taxon>Bacillales</taxon>
        <taxon>Paenibacillaceae</taxon>
        <taxon>Cohnella</taxon>
    </lineage>
</organism>
<evidence type="ECO:0000313" key="5">
    <source>
        <dbReference type="EMBL" id="MFC4307435.1"/>
    </source>
</evidence>
<feature type="region of interest" description="Disordered" evidence="2">
    <location>
        <begin position="1"/>
        <end position="21"/>
    </location>
</feature>
<dbReference type="EMBL" id="JBHSED010000074">
    <property type="protein sequence ID" value="MFC4307435.1"/>
    <property type="molecule type" value="Genomic_DNA"/>
</dbReference>
<evidence type="ECO:0000259" key="3">
    <source>
        <dbReference type="Pfam" id="PF02481"/>
    </source>
</evidence>
<keyword evidence="6" id="KW-1185">Reference proteome</keyword>
<dbReference type="InterPro" id="IPR036388">
    <property type="entry name" value="WH-like_DNA-bd_sf"/>
</dbReference>
<proteinExistence type="inferred from homology"/>
<dbReference type="NCBIfam" id="TIGR00732">
    <property type="entry name" value="dprA"/>
    <property type="match status" value="1"/>
</dbReference>
<dbReference type="Proteomes" id="UP001595755">
    <property type="component" value="Unassembled WGS sequence"/>
</dbReference>
<feature type="compositionally biased region" description="Basic and acidic residues" evidence="2">
    <location>
        <begin position="1"/>
        <end position="10"/>
    </location>
</feature>